<evidence type="ECO:0000256" key="5">
    <source>
        <dbReference type="ARBA" id="ARBA00023136"/>
    </source>
</evidence>
<evidence type="ECO:0000256" key="9">
    <source>
        <dbReference type="HAMAP-Rule" id="MF_00454"/>
    </source>
</evidence>
<dbReference type="PANTHER" id="PTHR28259">
    <property type="entry name" value="FLUORIDE EXPORT PROTEIN 1-RELATED"/>
    <property type="match status" value="1"/>
</dbReference>
<dbReference type="EMBL" id="JBHSWD010000001">
    <property type="protein sequence ID" value="MFC6592002.1"/>
    <property type="molecule type" value="Genomic_DNA"/>
</dbReference>
<keyword evidence="9" id="KW-0479">Metal-binding</keyword>
<evidence type="ECO:0000256" key="6">
    <source>
        <dbReference type="ARBA" id="ARBA00023303"/>
    </source>
</evidence>
<proteinExistence type="inferred from homology"/>
<comment type="similarity">
    <text evidence="7 9">Belongs to the fluoride channel Fluc/FEX (TC 1.A.43) family.</text>
</comment>
<keyword evidence="6 9" id="KW-0407">Ion channel</keyword>
<keyword evidence="4 9" id="KW-1133">Transmembrane helix</keyword>
<dbReference type="InterPro" id="IPR003691">
    <property type="entry name" value="FluC"/>
</dbReference>
<evidence type="ECO:0000256" key="4">
    <source>
        <dbReference type="ARBA" id="ARBA00022989"/>
    </source>
</evidence>
<feature type="transmembrane region" description="Helical" evidence="9">
    <location>
        <begin position="37"/>
        <end position="58"/>
    </location>
</feature>
<keyword evidence="11" id="KW-1185">Reference proteome</keyword>
<evidence type="ECO:0000256" key="7">
    <source>
        <dbReference type="ARBA" id="ARBA00035120"/>
    </source>
</evidence>
<comment type="activity regulation">
    <text evidence="9">Na(+) is not transported, but it plays an essential structural role and its presence is essential for fluoride channel function.</text>
</comment>
<dbReference type="Proteomes" id="UP001596297">
    <property type="component" value="Unassembled WGS sequence"/>
</dbReference>
<accession>A0ABW1YEQ8</accession>
<protein>
    <recommendedName>
        <fullName evidence="9">Fluoride-specific ion channel FluC</fullName>
    </recommendedName>
</protein>
<keyword evidence="2 9" id="KW-1003">Cell membrane</keyword>
<name>A0ABW1YEQ8_9DEIO</name>
<dbReference type="HAMAP" id="MF_00454">
    <property type="entry name" value="FluC"/>
    <property type="match status" value="1"/>
</dbReference>
<evidence type="ECO:0000256" key="3">
    <source>
        <dbReference type="ARBA" id="ARBA00022692"/>
    </source>
</evidence>
<feature type="binding site" evidence="9">
    <location>
        <position position="78"/>
    </location>
    <ligand>
        <name>Na(+)</name>
        <dbReference type="ChEBI" id="CHEBI:29101"/>
        <note>structural</note>
    </ligand>
</feature>
<feature type="transmembrane region" description="Helical" evidence="9">
    <location>
        <begin position="102"/>
        <end position="126"/>
    </location>
</feature>
<keyword evidence="3 9" id="KW-0812">Transmembrane</keyword>
<evidence type="ECO:0000313" key="11">
    <source>
        <dbReference type="Proteomes" id="UP001596297"/>
    </source>
</evidence>
<evidence type="ECO:0000256" key="1">
    <source>
        <dbReference type="ARBA" id="ARBA00004651"/>
    </source>
</evidence>
<organism evidence="10 11">
    <name type="scientific">Deinococcus lacus</name>
    <dbReference type="NCBI Taxonomy" id="392561"/>
    <lineage>
        <taxon>Bacteria</taxon>
        <taxon>Thermotogati</taxon>
        <taxon>Deinococcota</taxon>
        <taxon>Deinococci</taxon>
        <taxon>Deinococcales</taxon>
        <taxon>Deinococcaceae</taxon>
        <taxon>Deinococcus</taxon>
    </lineage>
</organism>
<feature type="binding site" evidence="9">
    <location>
        <position position="81"/>
    </location>
    <ligand>
        <name>Na(+)</name>
        <dbReference type="ChEBI" id="CHEBI:29101"/>
        <note>structural</note>
    </ligand>
</feature>
<dbReference type="RefSeq" id="WP_380083018.1">
    <property type="nucleotide sequence ID" value="NZ_JBHSWD010000001.1"/>
</dbReference>
<keyword evidence="9" id="KW-0813">Transport</keyword>
<comment type="caution">
    <text evidence="10">The sequence shown here is derived from an EMBL/GenBank/DDBJ whole genome shotgun (WGS) entry which is preliminary data.</text>
</comment>
<reference evidence="11" key="1">
    <citation type="journal article" date="2019" name="Int. J. Syst. Evol. Microbiol.">
        <title>The Global Catalogue of Microorganisms (GCM) 10K type strain sequencing project: providing services to taxonomists for standard genome sequencing and annotation.</title>
        <authorList>
            <consortium name="The Broad Institute Genomics Platform"/>
            <consortium name="The Broad Institute Genome Sequencing Center for Infectious Disease"/>
            <person name="Wu L."/>
            <person name="Ma J."/>
        </authorList>
    </citation>
    <scope>NUCLEOTIDE SEQUENCE [LARGE SCALE GENOMIC DNA]</scope>
    <source>
        <strain evidence="11">CGMCC 1.15772</strain>
    </source>
</reference>
<gene>
    <name evidence="9" type="primary">fluC</name>
    <name evidence="9" type="synonym">crcB</name>
    <name evidence="10" type="ORF">ACFP81_08285</name>
</gene>
<evidence type="ECO:0000256" key="2">
    <source>
        <dbReference type="ARBA" id="ARBA00022475"/>
    </source>
</evidence>
<comment type="catalytic activity">
    <reaction evidence="8">
        <text>fluoride(in) = fluoride(out)</text>
        <dbReference type="Rhea" id="RHEA:76159"/>
        <dbReference type="ChEBI" id="CHEBI:17051"/>
    </reaction>
    <physiologicalReaction direction="left-to-right" evidence="8">
        <dbReference type="Rhea" id="RHEA:76160"/>
    </physiologicalReaction>
</comment>
<keyword evidence="9" id="KW-0915">Sodium</keyword>
<keyword evidence="5 9" id="KW-0472">Membrane</keyword>
<sequence>MNVAWLWVALGGAAGACARYAALLWLGPALERSALGSYWGVFAVNVAGSFLLGLTLGLVDRGLWPEAARLGFGVGVLGAFTTFSTFSTDLDRLVQRGELGPAALYASLSVGLCLLAAGLGRTVAIWGRA</sequence>
<keyword evidence="9" id="KW-0406">Ion transport</keyword>
<dbReference type="Pfam" id="PF02537">
    <property type="entry name" value="CRCB"/>
    <property type="match status" value="1"/>
</dbReference>
<dbReference type="PANTHER" id="PTHR28259:SF1">
    <property type="entry name" value="FLUORIDE EXPORT PROTEIN 1-RELATED"/>
    <property type="match status" value="1"/>
</dbReference>
<feature type="transmembrane region" description="Helical" evidence="9">
    <location>
        <begin position="70"/>
        <end position="90"/>
    </location>
</feature>
<comment type="function">
    <text evidence="9">Fluoride-specific ion channel. Important for reducing fluoride concentration in the cell, thus reducing its toxicity.</text>
</comment>
<evidence type="ECO:0000256" key="8">
    <source>
        <dbReference type="ARBA" id="ARBA00035585"/>
    </source>
</evidence>
<evidence type="ECO:0000313" key="10">
    <source>
        <dbReference type="EMBL" id="MFC6592002.1"/>
    </source>
</evidence>
<comment type="subcellular location">
    <subcellularLocation>
        <location evidence="1 9">Cell membrane</location>
        <topology evidence="1 9">Multi-pass membrane protein</topology>
    </subcellularLocation>
</comment>